<dbReference type="STRING" id="599839.J4HZJ0"/>
<feature type="compositionally biased region" description="Low complexity" evidence="2">
    <location>
        <begin position="1"/>
        <end position="23"/>
    </location>
</feature>
<dbReference type="InterPro" id="IPR006931">
    <property type="entry name" value="Calcipressin"/>
</dbReference>
<dbReference type="PANTHER" id="PTHR10300:SF14">
    <property type="entry name" value="PROTEIN SARAH"/>
    <property type="match status" value="1"/>
</dbReference>
<keyword evidence="4" id="KW-1185">Reference proteome</keyword>
<dbReference type="GO" id="GO:0003676">
    <property type="term" value="F:nucleic acid binding"/>
    <property type="evidence" value="ECO:0007669"/>
    <property type="project" value="InterPro"/>
</dbReference>
<reference evidence="3 4" key="1">
    <citation type="journal article" date="2012" name="Appl. Environ. Microbiol.">
        <title>Short-read sequencing for genomic analysis of the brown rot fungus Fibroporia radiculosa.</title>
        <authorList>
            <person name="Tang J.D."/>
            <person name="Perkins A.D."/>
            <person name="Sonstegard T.S."/>
            <person name="Schroeder S.G."/>
            <person name="Burgess S.C."/>
            <person name="Diehl S.V."/>
        </authorList>
    </citation>
    <scope>NUCLEOTIDE SEQUENCE [LARGE SCALE GENOMIC DNA]</scope>
    <source>
        <strain evidence="3 4">TFFH 294</strain>
    </source>
</reference>
<dbReference type="Gene3D" id="3.30.70.330">
    <property type="match status" value="1"/>
</dbReference>
<dbReference type="InParanoid" id="J4HZJ0"/>
<proteinExistence type="inferred from homology"/>
<dbReference type="GO" id="GO:0008597">
    <property type="term" value="F:calcium-dependent protein serine/threonine phosphatase regulator activity"/>
    <property type="evidence" value="ECO:0007669"/>
    <property type="project" value="TreeGrafter"/>
</dbReference>
<dbReference type="GO" id="GO:0019722">
    <property type="term" value="P:calcium-mediated signaling"/>
    <property type="evidence" value="ECO:0007669"/>
    <property type="project" value="InterPro"/>
</dbReference>
<evidence type="ECO:0000256" key="1">
    <source>
        <dbReference type="ARBA" id="ARBA00008209"/>
    </source>
</evidence>
<gene>
    <name evidence="3" type="ORF">FIBRA_06708</name>
</gene>
<dbReference type="GO" id="GO:0005737">
    <property type="term" value="C:cytoplasm"/>
    <property type="evidence" value="ECO:0007669"/>
    <property type="project" value="TreeGrafter"/>
</dbReference>
<evidence type="ECO:0008006" key="5">
    <source>
        <dbReference type="Google" id="ProtNLM"/>
    </source>
</evidence>
<dbReference type="Pfam" id="PF04847">
    <property type="entry name" value="Calcipressin"/>
    <property type="match status" value="1"/>
</dbReference>
<dbReference type="InterPro" id="IPR035979">
    <property type="entry name" value="RBD_domain_sf"/>
</dbReference>
<dbReference type="SUPFAM" id="SSF54928">
    <property type="entry name" value="RNA-binding domain, RBD"/>
    <property type="match status" value="1"/>
</dbReference>
<protein>
    <recommendedName>
        <fullName evidence="5">Calcipressin</fullName>
    </recommendedName>
</protein>
<dbReference type="EMBL" id="HE797160">
    <property type="protein sequence ID" value="CCM04527.1"/>
    <property type="molecule type" value="Genomic_DNA"/>
</dbReference>
<organism evidence="3 4">
    <name type="scientific">Fibroporia radiculosa</name>
    <dbReference type="NCBI Taxonomy" id="599839"/>
    <lineage>
        <taxon>Eukaryota</taxon>
        <taxon>Fungi</taxon>
        <taxon>Dikarya</taxon>
        <taxon>Basidiomycota</taxon>
        <taxon>Agaricomycotina</taxon>
        <taxon>Agaricomycetes</taxon>
        <taxon>Polyporales</taxon>
        <taxon>Fibroporiaceae</taxon>
        <taxon>Fibroporia</taxon>
    </lineage>
</organism>
<dbReference type="GO" id="GO:0005634">
    <property type="term" value="C:nucleus"/>
    <property type="evidence" value="ECO:0007669"/>
    <property type="project" value="TreeGrafter"/>
</dbReference>
<dbReference type="OrthoDB" id="17212at2759"/>
<dbReference type="RefSeq" id="XP_012183810.1">
    <property type="nucleotide sequence ID" value="XM_012328420.1"/>
</dbReference>
<dbReference type="PANTHER" id="PTHR10300">
    <property type="entry name" value="CALCIPRESSIN"/>
    <property type="match status" value="1"/>
</dbReference>
<evidence type="ECO:0000256" key="2">
    <source>
        <dbReference type="SAM" id="MobiDB-lite"/>
    </source>
</evidence>
<dbReference type="AlphaFoldDB" id="J4HZJ0"/>
<dbReference type="InterPro" id="IPR012677">
    <property type="entry name" value="Nucleotide-bd_a/b_plait_sf"/>
</dbReference>
<dbReference type="Proteomes" id="UP000006352">
    <property type="component" value="Unassembled WGS sequence"/>
</dbReference>
<comment type="similarity">
    <text evidence="1">Belongs to the RCAN family.</text>
</comment>
<dbReference type="GeneID" id="24099438"/>
<evidence type="ECO:0000313" key="4">
    <source>
        <dbReference type="Proteomes" id="UP000006352"/>
    </source>
</evidence>
<sequence length="241" mass="26156">MDSPSASIPSSPSLTSNSGPSTPHRTNTLVITQLPASFFEQVVLDTLHNHFASYGPVYAWAPLKSFARILLVYYSEDDAEHAKVDCDFLFIGATPSSPATTLRVYRADPTPIVSSGNSAKDNMYLRPPEHEKNFLISPPGSPPVGWEQIREDPPNSTPLAADLITALRRLQLQEEQRSGPGLAVLLEPQDGVGIGVYVEDCDGDGATQAEEEQDWVYGEMSPARARWRPVPTALPPMSIGA</sequence>
<accession>J4HZJ0</accession>
<name>J4HZJ0_9APHY</name>
<dbReference type="HOGENOM" id="CLU_046748_1_0_1"/>
<evidence type="ECO:0000313" key="3">
    <source>
        <dbReference type="EMBL" id="CCM04527.1"/>
    </source>
</evidence>
<dbReference type="FunCoup" id="J4HZJ0">
    <property type="interactions" value="127"/>
</dbReference>
<feature type="region of interest" description="Disordered" evidence="2">
    <location>
        <begin position="1"/>
        <end position="26"/>
    </location>
</feature>